<evidence type="ECO:0000256" key="1">
    <source>
        <dbReference type="ARBA" id="ARBA00004141"/>
    </source>
</evidence>
<keyword evidence="3" id="KW-1133">Transmembrane helix</keyword>
<dbReference type="AlphaFoldDB" id="A0A1I8IPC0"/>
<sequence length="374" mass="39791">RSRINDLIATPQDAADDNDDDDEKTGLATDKQTTTDVAGGFARCSSRSHLRLRGSSSALMDDRLDKAAPADDGAYSTVHLGVAVETLALTMTEAAEAAAALAAAVVADVPVYGETEGTDADAAVAVAAAEAEPGLPAVGLVWGVTNALMKASTAADTSDSKAWSLGALLRNWKYLTALAANQSASLLFLWSLAEASLSIAVPLSNTVTFLATSLTGWLINGEKLAPTTLFWPQSGAAQKAHAQFQGLFRARLSRMCESRGVALPADFNVTFEEFPLRRNPSYGQLQSIAKRLRDSSNSSNLQFAGTTTVSLETRKLLSSLVAPQPLHWVDPPRLQDLAHGLFRIIRTMQRPDLAKAGFEENFASSPSTIDETKR</sequence>
<comment type="subcellular location">
    <subcellularLocation>
        <location evidence="1">Membrane</location>
        <topology evidence="1">Multi-pass membrane protein</topology>
    </subcellularLocation>
</comment>
<dbReference type="Pfam" id="PF10639">
    <property type="entry name" value="TMEM234"/>
    <property type="match status" value="1"/>
</dbReference>
<evidence type="ECO:0000256" key="2">
    <source>
        <dbReference type="ARBA" id="ARBA00022692"/>
    </source>
</evidence>
<evidence type="ECO:0000256" key="3">
    <source>
        <dbReference type="ARBA" id="ARBA00022989"/>
    </source>
</evidence>
<keyword evidence="4" id="KW-0472">Membrane</keyword>
<keyword evidence="6" id="KW-1185">Reference proteome</keyword>
<protein>
    <submittedName>
        <fullName evidence="7">Dilute domain-containing protein</fullName>
    </submittedName>
</protein>
<keyword evidence="2" id="KW-0812">Transmembrane</keyword>
<dbReference type="WBParaSite" id="maker-uti_cns_0014990-snap-gene-0.2-mRNA-1">
    <property type="protein sequence ID" value="maker-uti_cns_0014990-snap-gene-0.2-mRNA-1"/>
    <property type="gene ID" value="maker-uti_cns_0014990-snap-gene-0.2"/>
</dbReference>
<name>A0A1I8IPC0_9PLAT</name>
<dbReference type="InterPro" id="IPR018908">
    <property type="entry name" value="TMEM234"/>
</dbReference>
<dbReference type="PANTHER" id="PTHR28668:SF1">
    <property type="entry name" value="TRANSMEMBRANE PROTEIN 234"/>
    <property type="match status" value="1"/>
</dbReference>
<dbReference type="GO" id="GO:0016020">
    <property type="term" value="C:membrane"/>
    <property type="evidence" value="ECO:0007669"/>
    <property type="project" value="UniProtKB-SubCell"/>
</dbReference>
<evidence type="ECO:0000256" key="4">
    <source>
        <dbReference type="ARBA" id="ARBA00023136"/>
    </source>
</evidence>
<feature type="region of interest" description="Disordered" evidence="5">
    <location>
        <begin position="1"/>
        <end position="32"/>
    </location>
</feature>
<proteinExistence type="predicted"/>
<evidence type="ECO:0000313" key="6">
    <source>
        <dbReference type="Proteomes" id="UP000095280"/>
    </source>
</evidence>
<dbReference type="Proteomes" id="UP000095280">
    <property type="component" value="Unplaced"/>
</dbReference>
<dbReference type="PANTHER" id="PTHR28668">
    <property type="entry name" value="TRANSMEMBRANE PROTEIN 234"/>
    <property type="match status" value="1"/>
</dbReference>
<feature type="compositionally biased region" description="Acidic residues" evidence="5">
    <location>
        <begin position="14"/>
        <end position="23"/>
    </location>
</feature>
<organism evidence="6 7">
    <name type="scientific">Macrostomum lignano</name>
    <dbReference type="NCBI Taxonomy" id="282301"/>
    <lineage>
        <taxon>Eukaryota</taxon>
        <taxon>Metazoa</taxon>
        <taxon>Spiralia</taxon>
        <taxon>Lophotrochozoa</taxon>
        <taxon>Platyhelminthes</taxon>
        <taxon>Rhabditophora</taxon>
        <taxon>Macrostomorpha</taxon>
        <taxon>Macrostomida</taxon>
        <taxon>Macrostomidae</taxon>
        <taxon>Macrostomum</taxon>
    </lineage>
</organism>
<evidence type="ECO:0000256" key="5">
    <source>
        <dbReference type="SAM" id="MobiDB-lite"/>
    </source>
</evidence>
<evidence type="ECO:0000313" key="7">
    <source>
        <dbReference type="WBParaSite" id="maker-uti_cns_0014990-snap-gene-0.2-mRNA-1"/>
    </source>
</evidence>
<accession>A0A1I8IPC0</accession>
<reference evidence="7" key="1">
    <citation type="submission" date="2016-11" db="UniProtKB">
        <authorList>
            <consortium name="WormBaseParasite"/>
        </authorList>
    </citation>
    <scope>IDENTIFICATION</scope>
</reference>